<dbReference type="SUPFAM" id="SSF54928">
    <property type="entry name" value="RNA-binding domain, RBD"/>
    <property type="match status" value="1"/>
</dbReference>
<dbReference type="GO" id="GO:0003723">
    <property type="term" value="F:RNA binding"/>
    <property type="evidence" value="ECO:0007669"/>
    <property type="project" value="UniProtKB-UniRule"/>
</dbReference>
<feature type="compositionally biased region" description="Low complexity" evidence="2">
    <location>
        <begin position="144"/>
        <end position="160"/>
    </location>
</feature>
<dbReference type="Proteomes" id="UP001233271">
    <property type="component" value="Chromosome 4"/>
</dbReference>
<dbReference type="AlphaFoldDB" id="A0AA48L4B7"/>
<evidence type="ECO:0000313" key="5">
    <source>
        <dbReference type="Proteomes" id="UP001233271"/>
    </source>
</evidence>
<protein>
    <recommendedName>
        <fullName evidence="3">RRM domain-containing protein</fullName>
    </recommendedName>
</protein>
<accession>A0AA48L4B7</accession>
<sequence>MPNSSLPNRVVHPPTVSNRRDPQPEYTVLVENLDPFSFPDPETITAIFSNTFGPISRVIKISDMSALIQFDHNISAHALANANGLQLGDRTLKTHVLKNGQVSGPSFDPFADNFGNHWLDEVLKQSQATSGANTESSIPGTPLSQTASSRTASAPSRTVRLSADSRPFVPSTLKKKLDLTVDALGSPSPPSKEGTGTTPLSAPPDSSRNMSRCSSVGTALSDNSAAA</sequence>
<dbReference type="InterPro" id="IPR000504">
    <property type="entry name" value="RRM_dom"/>
</dbReference>
<feature type="domain" description="RRM" evidence="3">
    <location>
        <begin position="26"/>
        <end position="99"/>
    </location>
</feature>
<organism evidence="4 5">
    <name type="scientific">Cutaneotrichosporon cavernicola</name>
    <dbReference type="NCBI Taxonomy" id="279322"/>
    <lineage>
        <taxon>Eukaryota</taxon>
        <taxon>Fungi</taxon>
        <taxon>Dikarya</taxon>
        <taxon>Basidiomycota</taxon>
        <taxon>Agaricomycotina</taxon>
        <taxon>Tremellomycetes</taxon>
        <taxon>Trichosporonales</taxon>
        <taxon>Trichosporonaceae</taxon>
        <taxon>Cutaneotrichosporon</taxon>
    </lineage>
</organism>
<feature type="compositionally biased region" description="Polar residues" evidence="2">
    <location>
        <begin position="126"/>
        <end position="143"/>
    </location>
</feature>
<reference evidence="4" key="1">
    <citation type="journal article" date="2023" name="BMC Genomics">
        <title>Chromosome-level genome assemblies of Cutaneotrichosporon spp. (Trichosporonales, Basidiomycota) reveal imbalanced evolution between nucleotide sequences and chromosome synteny.</title>
        <authorList>
            <person name="Kobayashi Y."/>
            <person name="Kayamori A."/>
            <person name="Aoki K."/>
            <person name="Shiwa Y."/>
            <person name="Matsutani M."/>
            <person name="Fujita N."/>
            <person name="Sugita T."/>
            <person name="Iwasaki W."/>
            <person name="Tanaka N."/>
            <person name="Takashima M."/>
        </authorList>
    </citation>
    <scope>NUCLEOTIDE SEQUENCE</scope>
    <source>
        <strain evidence="4">HIS019</strain>
    </source>
</reference>
<name>A0AA48L4B7_9TREE</name>
<dbReference type="EMBL" id="AP028215">
    <property type="protein sequence ID" value="BEI91688.1"/>
    <property type="molecule type" value="Genomic_DNA"/>
</dbReference>
<dbReference type="GeneID" id="85495558"/>
<keyword evidence="1" id="KW-0694">RNA-binding</keyword>
<gene>
    <name evidence="4" type="ORF">CcaverHIS019_0405080</name>
</gene>
<feature type="region of interest" description="Disordered" evidence="2">
    <location>
        <begin position="1"/>
        <end position="22"/>
    </location>
</feature>
<proteinExistence type="predicted"/>
<evidence type="ECO:0000259" key="3">
    <source>
        <dbReference type="PROSITE" id="PS50102"/>
    </source>
</evidence>
<feature type="region of interest" description="Disordered" evidence="2">
    <location>
        <begin position="126"/>
        <end position="227"/>
    </location>
</feature>
<keyword evidence="5" id="KW-1185">Reference proteome</keyword>
<evidence type="ECO:0000256" key="2">
    <source>
        <dbReference type="SAM" id="MobiDB-lite"/>
    </source>
</evidence>
<evidence type="ECO:0000256" key="1">
    <source>
        <dbReference type="PROSITE-ProRule" id="PRU00176"/>
    </source>
</evidence>
<dbReference type="PROSITE" id="PS50102">
    <property type="entry name" value="RRM"/>
    <property type="match status" value="1"/>
</dbReference>
<dbReference type="KEGG" id="ccac:CcaHIS019_0405080"/>
<dbReference type="InterPro" id="IPR035979">
    <property type="entry name" value="RBD_domain_sf"/>
</dbReference>
<feature type="compositionally biased region" description="Polar residues" evidence="2">
    <location>
        <begin position="194"/>
        <end position="227"/>
    </location>
</feature>
<dbReference type="RefSeq" id="XP_060456953.1">
    <property type="nucleotide sequence ID" value="XM_060600351.1"/>
</dbReference>
<evidence type="ECO:0000313" key="4">
    <source>
        <dbReference type="EMBL" id="BEI91688.1"/>
    </source>
</evidence>